<organism evidence="9 10">
    <name type="scientific">Idiomarina tyrosinivorans</name>
    <dbReference type="NCBI Taxonomy" id="1445662"/>
    <lineage>
        <taxon>Bacteria</taxon>
        <taxon>Pseudomonadati</taxon>
        <taxon>Pseudomonadota</taxon>
        <taxon>Gammaproteobacteria</taxon>
        <taxon>Alteromonadales</taxon>
        <taxon>Idiomarinaceae</taxon>
        <taxon>Idiomarina</taxon>
    </lineage>
</organism>
<dbReference type="GO" id="GO:0017004">
    <property type="term" value="P:cytochrome complex assembly"/>
    <property type="evidence" value="ECO:0007669"/>
    <property type="project" value="UniProtKB-KW"/>
</dbReference>
<dbReference type="Pfam" id="PF03918">
    <property type="entry name" value="CcmH"/>
    <property type="match status" value="1"/>
</dbReference>
<evidence type="ECO:0000256" key="6">
    <source>
        <dbReference type="ARBA" id="ARBA00023004"/>
    </source>
</evidence>
<dbReference type="GO" id="GO:0046872">
    <property type="term" value="F:metal ion binding"/>
    <property type="evidence" value="ECO:0007669"/>
    <property type="project" value="UniProtKB-KW"/>
</dbReference>
<reference evidence="9 10" key="1">
    <citation type="journal article" date="2011" name="Front. Microbiol.">
        <title>Genomic signatures of strain selection and enhancement in Bacillus atrophaeus var. globigii, a historical biowarfare simulant.</title>
        <authorList>
            <person name="Gibbons H.S."/>
            <person name="Broomall S.M."/>
            <person name="McNew L.A."/>
            <person name="Daligault H."/>
            <person name="Chapman C."/>
            <person name="Bruce D."/>
            <person name="Karavis M."/>
            <person name="Krepps M."/>
            <person name="McGregor P.A."/>
            <person name="Hong C."/>
            <person name="Park K.H."/>
            <person name="Akmal A."/>
            <person name="Feldman A."/>
            <person name="Lin J.S."/>
            <person name="Chang W.E."/>
            <person name="Higgs B.W."/>
            <person name="Demirev P."/>
            <person name="Lindquist J."/>
            <person name="Liem A."/>
            <person name="Fochler E."/>
            <person name="Read T.D."/>
            <person name="Tapia R."/>
            <person name="Johnson S."/>
            <person name="Bishop-Lilly K.A."/>
            <person name="Detter C."/>
            <person name="Han C."/>
            <person name="Sozhamannan S."/>
            <person name="Rosenzweig C.N."/>
            <person name="Skowronski E.W."/>
        </authorList>
    </citation>
    <scope>NUCLEOTIDE SEQUENCE [LARGE SCALE GENOMIC DNA]</scope>
    <source>
        <strain evidence="9 10">CC-PW-9</strain>
    </source>
</reference>
<keyword evidence="6 7" id="KW-0408">Iron</keyword>
<keyword evidence="7" id="KW-0812">Transmembrane</keyword>
<keyword evidence="7" id="KW-1133">Transmembrane helix</keyword>
<keyword evidence="7" id="KW-0472">Membrane</keyword>
<dbReference type="RefSeq" id="WP_126842296.1">
    <property type="nucleotide sequence ID" value="NZ_PIQH01000008.1"/>
</dbReference>
<keyword evidence="10" id="KW-1185">Reference proteome</keyword>
<dbReference type="InterPro" id="IPR051263">
    <property type="entry name" value="C-type_cytochrome_biogenesis"/>
</dbReference>
<dbReference type="OrthoDB" id="9804975at2"/>
<evidence type="ECO:0000259" key="8">
    <source>
        <dbReference type="Pfam" id="PF03918"/>
    </source>
</evidence>
<feature type="transmembrane region" description="Helical" evidence="7">
    <location>
        <begin position="105"/>
        <end position="125"/>
    </location>
</feature>
<dbReference type="AlphaFoldDB" id="A0A432ZPM9"/>
<dbReference type="InterPro" id="IPR005616">
    <property type="entry name" value="CcmH/CycL/Ccl2/NrfF_N"/>
</dbReference>
<dbReference type="PANTHER" id="PTHR47870">
    <property type="entry name" value="CYTOCHROME C-TYPE BIOGENESIS PROTEIN CCMH"/>
    <property type="match status" value="1"/>
</dbReference>
<keyword evidence="2 7" id="KW-0349">Heme</keyword>
<comment type="caution">
    <text evidence="9">The sequence shown here is derived from an EMBL/GenBank/DDBJ whole genome shotgun (WGS) entry which is preliminary data.</text>
</comment>
<keyword evidence="3 7" id="KW-0479">Metal-binding</keyword>
<keyword evidence="5" id="KW-0201">Cytochrome c-type biogenesis</keyword>
<sequence length="151" mass="17334">MRAFLASVLLVLVLLPLAHAQITPYPFENDQQRQQFQRLTEQLRCPKCQNQNIADSHAGIAKDLRDKTYEMVMAGRSDEEIVDYMVARYGQFVTYKPQLTASTSILWWAPALVILIGLGVMISLARRRRQNLSLSEEERQRLQQLEGGKDD</sequence>
<evidence type="ECO:0000256" key="2">
    <source>
        <dbReference type="ARBA" id="ARBA00022617"/>
    </source>
</evidence>
<comment type="similarity">
    <text evidence="1 7">Belongs to the CcmH/CycL/Ccl2/NrfF family.</text>
</comment>
<comment type="function">
    <text evidence="7">Possible subunit of a heme lyase.</text>
</comment>
<evidence type="ECO:0000256" key="1">
    <source>
        <dbReference type="ARBA" id="ARBA00010342"/>
    </source>
</evidence>
<dbReference type="EMBL" id="PIQH01000008">
    <property type="protein sequence ID" value="RUO79788.1"/>
    <property type="molecule type" value="Genomic_DNA"/>
</dbReference>
<evidence type="ECO:0000313" key="10">
    <source>
        <dbReference type="Proteomes" id="UP000287996"/>
    </source>
</evidence>
<dbReference type="FunFam" id="1.10.8.640:FF:000001">
    <property type="entry name" value="Cytochrome c-type biogenesis protein"/>
    <property type="match status" value="1"/>
</dbReference>
<evidence type="ECO:0000313" key="9">
    <source>
        <dbReference type="EMBL" id="RUO79788.1"/>
    </source>
</evidence>
<feature type="domain" description="CcmH/CycL/Ccl2/NrfF N-terminal" evidence="8">
    <location>
        <begin position="9"/>
        <end position="145"/>
    </location>
</feature>
<accession>A0A432ZPM9</accession>
<dbReference type="GO" id="GO:0005886">
    <property type="term" value="C:plasma membrane"/>
    <property type="evidence" value="ECO:0007669"/>
    <property type="project" value="TreeGrafter"/>
</dbReference>
<evidence type="ECO:0000256" key="5">
    <source>
        <dbReference type="ARBA" id="ARBA00022748"/>
    </source>
</evidence>
<evidence type="ECO:0000256" key="7">
    <source>
        <dbReference type="RuleBase" id="RU364112"/>
    </source>
</evidence>
<gene>
    <name evidence="9" type="ORF">CWI84_09165</name>
</gene>
<dbReference type="CDD" id="cd16378">
    <property type="entry name" value="CcmH_N"/>
    <property type="match status" value="1"/>
</dbReference>
<feature type="chain" id="PRO_5018811169" description="Cytochrome c-type biogenesis protein" evidence="7">
    <location>
        <begin position="21"/>
        <end position="151"/>
    </location>
</feature>
<protein>
    <recommendedName>
        <fullName evidence="7">Cytochrome c-type biogenesis protein</fullName>
    </recommendedName>
</protein>
<dbReference type="PANTHER" id="PTHR47870:SF1">
    <property type="entry name" value="CYTOCHROME C-TYPE BIOGENESIS PROTEIN CCMH"/>
    <property type="match status" value="1"/>
</dbReference>
<feature type="signal peptide" evidence="7">
    <location>
        <begin position="1"/>
        <end position="20"/>
    </location>
</feature>
<dbReference type="Proteomes" id="UP000287996">
    <property type="component" value="Unassembled WGS sequence"/>
</dbReference>
<name>A0A432ZPM9_9GAMM</name>
<keyword evidence="4 7" id="KW-0732">Signal</keyword>
<evidence type="ECO:0000256" key="3">
    <source>
        <dbReference type="ARBA" id="ARBA00022723"/>
    </source>
</evidence>
<proteinExistence type="inferred from homology"/>
<dbReference type="Gene3D" id="1.10.8.640">
    <property type="entry name" value="Cytochrome C biogenesis protein"/>
    <property type="match status" value="1"/>
</dbReference>
<evidence type="ECO:0000256" key="4">
    <source>
        <dbReference type="ARBA" id="ARBA00022729"/>
    </source>
</evidence>
<dbReference type="InterPro" id="IPR038297">
    <property type="entry name" value="CcmH/CycL/NrfF/Ccl2_sf"/>
</dbReference>